<dbReference type="Pfam" id="PF22936">
    <property type="entry name" value="Pol_BBD"/>
    <property type="match status" value="1"/>
</dbReference>
<dbReference type="PANTHER" id="PTHR42648">
    <property type="entry name" value="TRANSPOSASE, PUTATIVE-RELATED"/>
    <property type="match status" value="1"/>
</dbReference>
<evidence type="ECO:0000256" key="3">
    <source>
        <dbReference type="ARBA" id="ARBA00022750"/>
    </source>
</evidence>
<dbReference type="InterPro" id="IPR057670">
    <property type="entry name" value="SH3_retrovirus"/>
</dbReference>
<dbReference type="Pfam" id="PF14223">
    <property type="entry name" value="Retrotran_gag_2"/>
    <property type="match status" value="1"/>
</dbReference>
<dbReference type="Gramene" id="C.cajan_29740.t">
    <property type="protein sequence ID" value="C.cajan_29740.t"/>
    <property type="gene ID" value="C.cajan_29740"/>
</dbReference>
<feature type="region of interest" description="Disordered" evidence="5">
    <location>
        <begin position="252"/>
        <end position="282"/>
    </location>
</feature>
<dbReference type="InterPro" id="IPR039537">
    <property type="entry name" value="Retrotran_Ty1/copia-like"/>
</dbReference>
<dbReference type="SUPFAM" id="SSF56672">
    <property type="entry name" value="DNA/RNA polymerases"/>
    <property type="match status" value="1"/>
</dbReference>
<dbReference type="Pfam" id="PF07727">
    <property type="entry name" value="RVT_2"/>
    <property type="match status" value="2"/>
</dbReference>
<gene>
    <name evidence="7" type="ORF">KK1_030551</name>
</gene>
<accession>A0A151RZ91</accession>
<dbReference type="GO" id="GO:0046872">
    <property type="term" value="F:metal ion binding"/>
    <property type="evidence" value="ECO:0007669"/>
    <property type="project" value="UniProtKB-KW"/>
</dbReference>
<evidence type="ECO:0000313" key="8">
    <source>
        <dbReference type="Proteomes" id="UP000075243"/>
    </source>
</evidence>
<keyword evidence="3" id="KW-0064">Aspartyl protease</keyword>
<keyword evidence="8" id="KW-1185">Reference proteome</keyword>
<protein>
    <submittedName>
        <fullName evidence="7">Retrovirus-related Pol polyprotein from transposon TNT 1-94</fullName>
    </submittedName>
</protein>
<keyword evidence="4" id="KW-0378">Hydrolase</keyword>
<dbReference type="Proteomes" id="UP000075243">
    <property type="component" value="Unassembled WGS sequence"/>
</dbReference>
<evidence type="ECO:0000313" key="7">
    <source>
        <dbReference type="EMBL" id="KYP47787.1"/>
    </source>
</evidence>
<evidence type="ECO:0000256" key="5">
    <source>
        <dbReference type="SAM" id="MobiDB-lite"/>
    </source>
</evidence>
<organism evidence="7 8">
    <name type="scientific">Cajanus cajan</name>
    <name type="common">Pigeon pea</name>
    <name type="synonym">Cajanus indicus</name>
    <dbReference type="NCBI Taxonomy" id="3821"/>
    <lineage>
        <taxon>Eukaryota</taxon>
        <taxon>Viridiplantae</taxon>
        <taxon>Streptophyta</taxon>
        <taxon>Embryophyta</taxon>
        <taxon>Tracheophyta</taxon>
        <taxon>Spermatophyta</taxon>
        <taxon>Magnoliopsida</taxon>
        <taxon>eudicotyledons</taxon>
        <taxon>Gunneridae</taxon>
        <taxon>Pentapetalae</taxon>
        <taxon>rosids</taxon>
        <taxon>fabids</taxon>
        <taxon>Fabales</taxon>
        <taxon>Fabaceae</taxon>
        <taxon>Papilionoideae</taxon>
        <taxon>50 kb inversion clade</taxon>
        <taxon>NPAAA clade</taxon>
        <taxon>indigoferoid/millettioid clade</taxon>
        <taxon>Phaseoleae</taxon>
        <taxon>Cajanus</taxon>
    </lineage>
</organism>
<dbReference type="GO" id="GO:0006508">
    <property type="term" value="P:proteolysis"/>
    <property type="evidence" value="ECO:0007669"/>
    <property type="project" value="UniProtKB-KW"/>
</dbReference>
<dbReference type="Pfam" id="PF25597">
    <property type="entry name" value="SH3_retrovirus"/>
    <property type="match status" value="1"/>
</dbReference>
<evidence type="ECO:0000256" key="1">
    <source>
        <dbReference type="ARBA" id="ARBA00022670"/>
    </source>
</evidence>
<dbReference type="InterPro" id="IPR001584">
    <property type="entry name" value="Integrase_cat-core"/>
</dbReference>
<dbReference type="GO" id="GO:0004190">
    <property type="term" value="F:aspartic-type endopeptidase activity"/>
    <property type="evidence" value="ECO:0007669"/>
    <property type="project" value="UniProtKB-KW"/>
</dbReference>
<evidence type="ECO:0000256" key="2">
    <source>
        <dbReference type="ARBA" id="ARBA00022723"/>
    </source>
</evidence>
<dbReference type="PROSITE" id="PS50994">
    <property type="entry name" value="INTEGRASE"/>
    <property type="match status" value="1"/>
</dbReference>
<feature type="region of interest" description="Disordered" evidence="5">
    <location>
        <begin position="888"/>
        <end position="924"/>
    </location>
</feature>
<sequence length="1299" mass="144036">MASSASSSDHSASHTFSQSVTCKLDDRNFMTWQQQVTAVIRAHDLERFVVNPKIPLKFLTAEDRDSNTINPEYTVWDRKDSLLFSWLLSTLSESIQARVISYRHSYQIWDLVFQHFHSLTKVKVAQLHPELRTIKKGTRSCSEYLLRISTIIEMLASVGSPVSPREHAECIIGGLPPEYDSLISVVTAFASRDDTFSPAELENVILAQEARLDQAKIVVLQEPATINLAQTVPVSQVPPNANIAFQQPQLSHPQTNTYQNFPTQTREGGRGRRGGRNRGSPVQCQICHKRGHEASTCYQRFTPMLAPYPTFGSGPVFPSRPSAAPQFGTTNMLGFSSQASLPPYTMGGSFGSTSYLPPPKFILPTQQGYSGASSSSPRAAPTLNTATAWIPDSSASHHAIPDPQHLLQSAQFTGTEHIAMANGQGTSITAIGSNVFRSPLNPSTVLCLKNLLLVHTLTKNLISVSKFAKDNNVYFVFYPHSCLVKSQDLNETLLEGKLGEDGLYHFHPVFAKTNSNSGDNSKHLAFPNSAPCIFVSEQCKNVVSNTYKQWHLQLGHPHHDALIKALQLCNIHIPHINKTSNFCDSCCVAKSHKFPSKTSTTVYSKPLELVFLDVWGPASLDSSCGYLYFLTCVDACTRYVWIYLLHRKSDVLSHFLNFKALAEKQFQTPLKAVQTDGGGEFPPLIPFLQKEGIVHRLTCPYTHHQNGMVERLHRHIFELGLAMLHHASLPLKFWDHAFLTAGYLINRLPSSSIDHHSPYQLIHHKELDYQFLKIFGCSCFPLLRPYNQYKIQPRSEECLFLGYSLTHKGYKCLSKSGRIYISKDVVFNENRFPYLDLFVSKSVSPAPATSVSNIPSLISPPTLSSSNPSQLALLESSASSDYGFLHSQSASVDSQPSSSISSPNTSAAASGSTSEPARPLNLHPMTTCSKNGIVQPRLNPTLLLSHVVPKTVKNALADSHWLAAMQAEITALHNNNTWTLTTLPLGRKPIGCKWFFRVKENPDGSINKFKARLVAKGFHQQPDLDFSETFSPVVKPVTIRIVLSLAVSFRWPLRQLDIYNAFLNGMLEEDIYMSQPLLMLGFNKSKCDPSLFTFSTSDATVFMLVYVDDIIITGNSPSLLQKFATQLNATFSLKDLGTLDYFLGIEVKSLSHGKLLLSQDKYITNLLTKVKMEDSKGISTPMIGGQQLAKGGTLFDDPTLYRSVVGALQYATITRPEIAFSVNKVSQFMCSPMEEHWKVVKRILRYLKGTVGHGLVFLPAKHTAPFNLTAITDADWASDPNDRRSTSAACIYLGPNLVS</sequence>
<keyword evidence="2" id="KW-0479">Metal-binding</keyword>
<dbReference type="InterPro" id="IPR054722">
    <property type="entry name" value="PolX-like_BBD"/>
</dbReference>
<name>A0A151RZ91_CAJCA</name>
<proteinExistence type="predicted"/>
<dbReference type="GO" id="GO:0003676">
    <property type="term" value="F:nucleic acid binding"/>
    <property type="evidence" value="ECO:0007669"/>
    <property type="project" value="InterPro"/>
</dbReference>
<dbReference type="EMBL" id="KQ483517">
    <property type="protein sequence ID" value="KYP47787.1"/>
    <property type="molecule type" value="Genomic_DNA"/>
</dbReference>
<dbReference type="InterPro" id="IPR036397">
    <property type="entry name" value="RNaseH_sf"/>
</dbReference>
<dbReference type="InterPro" id="IPR013103">
    <property type="entry name" value="RVT_2"/>
</dbReference>
<evidence type="ECO:0000256" key="4">
    <source>
        <dbReference type="ARBA" id="ARBA00022801"/>
    </source>
</evidence>
<dbReference type="InterPro" id="IPR043502">
    <property type="entry name" value="DNA/RNA_pol_sf"/>
</dbReference>
<dbReference type="PANTHER" id="PTHR42648:SF26">
    <property type="entry name" value="INTEGRASE CATALYTIC DOMAIN-CONTAINING PROTEIN"/>
    <property type="match status" value="1"/>
</dbReference>
<reference evidence="7" key="1">
    <citation type="journal article" date="2012" name="Nat. Biotechnol.">
        <title>Draft genome sequence of pigeonpea (Cajanus cajan), an orphan legume crop of resource-poor farmers.</title>
        <authorList>
            <person name="Varshney R.K."/>
            <person name="Chen W."/>
            <person name="Li Y."/>
            <person name="Bharti A.K."/>
            <person name="Saxena R.K."/>
            <person name="Schlueter J.A."/>
            <person name="Donoghue M.T."/>
            <person name="Azam S."/>
            <person name="Fan G."/>
            <person name="Whaley A.M."/>
            <person name="Farmer A.D."/>
            <person name="Sheridan J."/>
            <person name="Iwata A."/>
            <person name="Tuteja R."/>
            <person name="Penmetsa R.V."/>
            <person name="Wu W."/>
            <person name="Upadhyaya H.D."/>
            <person name="Yang S.P."/>
            <person name="Shah T."/>
            <person name="Saxena K.B."/>
            <person name="Michael T."/>
            <person name="McCombie W.R."/>
            <person name="Yang B."/>
            <person name="Zhang G."/>
            <person name="Yang H."/>
            <person name="Wang J."/>
            <person name="Spillane C."/>
            <person name="Cook D.R."/>
            <person name="May G.D."/>
            <person name="Xu X."/>
            <person name="Jackson S.A."/>
        </authorList>
    </citation>
    <scope>NUCLEOTIDE SEQUENCE [LARGE SCALE GENOMIC DNA]</scope>
</reference>
<feature type="compositionally biased region" description="Low complexity" evidence="5">
    <location>
        <begin position="888"/>
        <end position="910"/>
    </location>
</feature>
<dbReference type="GO" id="GO:0015074">
    <property type="term" value="P:DNA integration"/>
    <property type="evidence" value="ECO:0007669"/>
    <property type="project" value="InterPro"/>
</dbReference>
<dbReference type="Gene3D" id="3.30.420.10">
    <property type="entry name" value="Ribonuclease H-like superfamily/Ribonuclease H"/>
    <property type="match status" value="1"/>
</dbReference>
<evidence type="ECO:0000259" key="6">
    <source>
        <dbReference type="PROSITE" id="PS50994"/>
    </source>
</evidence>
<keyword evidence="1" id="KW-0645">Protease</keyword>
<dbReference type="SUPFAM" id="SSF53098">
    <property type="entry name" value="Ribonuclease H-like"/>
    <property type="match status" value="1"/>
</dbReference>
<feature type="domain" description="Integrase catalytic" evidence="6">
    <location>
        <begin position="602"/>
        <end position="766"/>
    </location>
</feature>
<feature type="compositionally biased region" description="Polar residues" evidence="5">
    <location>
        <begin position="252"/>
        <end position="265"/>
    </location>
</feature>
<dbReference type="InterPro" id="IPR012337">
    <property type="entry name" value="RNaseH-like_sf"/>
</dbReference>